<keyword evidence="8" id="KW-0539">Nucleus</keyword>
<accession>A0AAJ7TKB5</accession>
<dbReference type="KEGG" id="pmrn:116947120"/>
<dbReference type="Gene3D" id="3.30.160.60">
    <property type="entry name" value="Classic Zinc Finger"/>
    <property type="match status" value="3"/>
</dbReference>
<comment type="similarity">
    <text evidence="1">Belongs to the krueppel C2H2-type zinc-finger protein family.</text>
</comment>
<feature type="domain" description="C2H2-type" evidence="11">
    <location>
        <begin position="362"/>
        <end position="389"/>
    </location>
</feature>
<dbReference type="Pfam" id="PF00096">
    <property type="entry name" value="zf-C2H2"/>
    <property type="match status" value="2"/>
</dbReference>
<dbReference type="PROSITE" id="PS50157">
    <property type="entry name" value="ZINC_FINGER_C2H2_2"/>
    <property type="match status" value="3"/>
</dbReference>
<dbReference type="PROSITE" id="PS00028">
    <property type="entry name" value="ZINC_FINGER_C2H2_1"/>
    <property type="match status" value="3"/>
</dbReference>
<keyword evidence="2" id="KW-0479">Metal-binding</keyword>
<dbReference type="RefSeq" id="XP_032818431.1">
    <property type="nucleotide sequence ID" value="XM_032962540.1"/>
</dbReference>
<dbReference type="PANTHER" id="PTHR23235">
    <property type="entry name" value="KRUEPPEL-LIKE TRANSCRIPTION FACTOR"/>
    <property type="match status" value="1"/>
</dbReference>
<name>A0AAJ7TKB5_PETMA</name>
<feature type="domain" description="C2H2-type" evidence="11">
    <location>
        <begin position="334"/>
        <end position="361"/>
    </location>
</feature>
<evidence type="ECO:0000256" key="7">
    <source>
        <dbReference type="ARBA" id="ARBA00023163"/>
    </source>
</evidence>
<sequence length="420" mass="45991">MVSMKRLGWLPICRGRPHLPVFCERSSVVRCARFCGCCCWLWCRCVVGGGGGGVVVSLRASVNLCVRVSHAGGREGKETRGPRPGATPHLLPRRAELTEPMASALAVDSSVDFSAWLKAQGVNAEVARAMDSELGIRDYGVLRACVGDGHVRAELLAAARDRLPFGFYAVLRQVVRSLHLAEAERPRSDTAALRDAALGGLLDVLVVLFSGLSRELLLSVQKLGEMDVEGFADTVPSTARTVSLEDKTTEYDRLSTNMNEYSSHVEDSGSANEGTGSDRPGWEEMGAPAFCAEEQAREDTFVKQEGNEAARDMWQDVGENHGKDCAAEASERPHTCEVCGKGFVCISYLKRHQMTHTGERPHVCDDCGKGFSQISHLKRHQRTHTGEKPYLCKECGKGFSRRHNLNKHQQAHVGHCPYVC</sequence>
<evidence type="ECO:0000256" key="5">
    <source>
        <dbReference type="ARBA" id="ARBA00022833"/>
    </source>
</evidence>
<evidence type="ECO:0000313" key="12">
    <source>
        <dbReference type="Proteomes" id="UP001318040"/>
    </source>
</evidence>
<evidence type="ECO:0000256" key="2">
    <source>
        <dbReference type="ARBA" id="ARBA00022723"/>
    </source>
</evidence>
<evidence type="ECO:0000256" key="10">
    <source>
        <dbReference type="SAM" id="MobiDB-lite"/>
    </source>
</evidence>
<evidence type="ECO:0000256" key="4">
    <source>
        <dbReference type="ARBA" id="ARBA00022771"/>
    </source>
</evidence>
<keyword evidence="4 9" id="KW-0863">Zinc-finger</keyword>
<dbReference type="Proteomes" id="UP001318040">
    <property type="component" value="Chromosome 29"/>
</dbReference>
<keyword evidence="3" id="KW-0677">Repeat</keyword>
<feature type="region of interest" description="Disordered" evidence="10">
    <location>
        <begin position="261"/>
        <end position="282"/>
    </location>
</feature>
<feature type="domain" description="C2H2-type" evidence="11">
    <location>
        <begin position="390"/>
        <end position="417"/>
    </location>
</feature>
<evidence type="ECO:0000256" key="9">
    <source>
        <dbReference type="PROSITE-ProRule" id="PRU00042"/>
    </source>
</evidence>
<dbReference type="FunFam" id="3.30.160.60:FF:002343">
    <property type="entry name" value="Zinc finger protein 33A"/>
    <property type="match status" value="1"/>
</dbReference>
<evidence type="ECO:0000256" key="8">
    <source>
        <dbReference type="ARBA" id="ARBA00023242"/>
    </source>
</evidence>
<evidence type="ECO:0000256" key="6">
    <source>
        <dbReference type="ARBA" id="ARBA00023015"/>
    </source>
</evidence>
<evidence type="ECO:0000256" key="1">
    <source>
        <dbReference type="ARBA" id="ARBA00006991"/>
    </source>
</evidence>
<organism evidence="12 13">
    <name type="scientific">Petromyzon marinus</name>
    <name type="common">Sea lamprey</name>
    <dbReference type="NCBI Taxonomy" id="7757"/>
    <lineage>
        <taxon>Eukaryota</taxon>
        <taxon>Metazoa</taxon>
        <taxon>Chordata</taxon>
        <taxon>Craniata</taxon>
        <taxon>Vertebrata</taxon>
        <taxon>Cyclostomata</taxon>
        <taxon>Hyperoartia</taxon>
        <taxon>Petromyzontiformes</taxon>
        <taxon>Petromyzontidae</taxon>
        <taxon>Petromyzon</taxon>
    </lineage>
</organism>
<reference evidence="13" key="1">
    <citation type="submission" date="2025-08" db="UniProtKB">
        <authorList>
            <consortium name="RefSeq"/>
        </authorList>
    </citation>
    <scope>IDENTIFICATION</scope>
    <source>
        <tissue evidence="13">Sperm</tissue>
    </source>
</reference>
<keyword evidence="5" id="KW-0862">Zinc</keyword>
<dbReference type="GO" id="GO:0008270">
    <property type="term" value="F:zinc ion binding"/>
    <property type="evidence" value="ECO:0007669"/>
    <property type="project" value="UniProtKB-KW"/>
</dbReference>
<dbReference type="InterPro" id="IPR036236">
    <property type="entry name" value="Znf_C2H2_sf"/>
</dbReference>
<dbReference type="AlphaFoldDB" id="A0AAJ7TKB5"/>
<keyword evidence="6" id="KW-0805">Transcription regulation</keyword>
<proteinExistence type="inferred from homology"/>
<gene>
    <name evidence="13" type="primary">LOC116947120</name>
</gene>
<dbReference type="GeneID" id="116947120"/>
<evidence type="ECO:0000256" key="3">
    <source>
        <dbReference type="ARBA" id="ARBA00022737"/>
    </source>
</evidence>
<protein>
    <submittedName>
        <fullName evidence="13">Zinc finger and SCAN domain-containing protein 20-like</fullName>
    </submittedName>
</protein>
<keyword evidence="7" id="KW-0804">Transcription</keyword>
<dbReference type="SMART" id="SM00355">
    <property type="entry name" value="ZnF_C2H2"/>
    <property type="match status" value="3"/>
</dbReference>
<keyword evidence="12" id="KW-1185">Reference proteome</keyword>
<dbReference type="SUPFAM" id="SSF57667">
    <property type="entry name" value="beta-beta-alpha zinc fingers"/>
    <property type="match status" value="2"/>
</dbReference>
<dbReference type="FunFam" id="3.30.160.60:FF:000761">
    <property type="entry name" value="Zinc finger protein 449"/>
    <property type="match status" value="1"/>
</dbReference>
<dbReference type="InterPro" id="IPR013087">
    <property type="entry name" value="Znf_C2H2_type"/>
</dbReference>
<dbReference type="FunFam" id="3.30.160.60:FF:000624">
    <property type="entry name" value="zinc finger protein 697"/>
    <property type="match status" value="1"/>
</dbReference>
<evidence type="ECO:0000259" key="11">
    <source>
        <dbReference type="PROSITE" id="PS50157"/>
    </source>
</evidence>
<evidence type="ECO:0000313" key="13">
    <source>
        <dbReference type="RefSeq" id="XP_032818431.1"/>
    </source>
</evidence>